<dbReference type="InterPro" id="IPR006597">
    <property type="entry name" value="Sel1-like"/>
</dbReference>
<dbReference type="Proteomes" id="UP000219374">
    <property type="component" value="Unassembled WGS sequence"/>
</dbReference>
<evidence type="ECO:0000256" key="1">
    <source>
        <dbReference type="SAM" id="SignalP"/>
    </source>
</evidence>
<dbReference type="OrthoDB" id="5979547at2"/>
<evidence type="ECO:0000313" key="2">
    <source>
        <dbReference type="EMBL" id="SOD54796.1"/>
    </source>
</evidence>
<organism evidence="2 3">
    <name type="scientific">Pseudoxanthomonas wuyuanensis</name>
    <dbReference type="NCBI Taxonomy" id="1073196"/>
    <lineage>
        <taxon>Bacteria</taxon>
        <taxon>Pseudomonadati</taxon>
        <taxon>Pseudomonadota</taxon>
        <taxon>Gammaproteobacteria</taxon>
        <taxon>Lysobacterales</taxon>
        <taxon>Lysobacteraceae</taxon>
        <taxon>Pseudoxanthomonas</taxon>
    </lineage>
</organism>
<reference evidence="2 3" key="1">
    <citation type="submission" date="2017-09" db="EMBL/GenBank/DDBJ databases">
        <authorList>
            <person name="Ehlers B."/>
            <person name="Leendertz F.H."/>
        </authorList>
    </citation>
    <scope>NUCLEOTIDE SEQUENCE [LARGE SCALE GENOMIC DNA]</scope>
    <source>
        <strain evidence="2 3">CGMCC 1.10978</strain>
    </source>
</reference>
<dbReference type="SUPFAM" id="SSF81901">
    <property type="entry name" value="HCP-like"/>
    <property type="match status" value="1"/>
</dbReference>
<feature type="chain" id="PRO_5012560954" description="Sel1 repeat-containing protein" evidence="1">
    <location>
        <begin position="18"/>
        <end position="482"/>
    </location>
</feature>
<keyword evidence="1" id="KW-0732">Signal</keyword>
<gene>
    <name evidence="2" type="ORF">SAMN06296416_10557</name>
</gene>
<feature type="signal peptide" evidence="1">
    <location>
        <begin position="1"/>
        <end position="17"/>
    </location>
</feature>
<keyword evidence="3" id="KW-1185">Reference proteome</keyword>
<evidence type="ECO:0000313" key="3">
    <source>
        <dbReference type="Proteomes" id="UP000219374"/>
    </source>
</evidence>
<dbReference type="Gene3D" id="1.25.40.10">
    <property type="entry name" value="Tetratricopeptide repeat domain"/>
    <property type="match status" value="1"/>
</dbReference>
<dbReference type="RefSeq" id="WP_097122079.1">
    <property type="nucleotide sequence ID" value="NZ_OCND01000005.1"/>
</dbReference>
<evidence type="ECO:0008006" key="4">
    <source>
        <dbReference type="Google" id="ProtNLM"/>
    </source>
</evidence>
<dbReference type="AlphaFoldDB" id="A0A286D812"/>
<proteinExistence type="predicted"/>
<protein>
    <recommendedName>
        <fullName evidence="4">Sel1 repeat-containing protein</fullName>
    </recommendedName>
</protein>
<dbReference type="InterPro" id="IPR011990">
    <property type="entry name" value="TPR-like_helical_dom_sf"/>
</dbReference>
<name>A0A286D812_9GAMM</name>
<sequence>MRVWILLAALVAAPAFAGEELAEMNAVSRVWDRYANLSSHTDSISVDLFADSSVKHFGFLRDAALYASPEQLRRIPAADRLLVYLLRSSQSAEALQAMEPAAVARLLVQQGWVGVNSQGSGQPLPTLTQVTVLDGLAVGEFATPTESQFQFGPDFVKQEDGWKFRYESLVPDASLGIEQAIRSSGLDSTRLLEITLARMLDAGDNPPALAVLDRPLRDDPASRTRLNEIWPDYDLTYRHRYAAVRRKAGAGDGLSQYVIGMLMVSGSQPRYIEQDEAAGIALLEQASDNGNADAAEVLARSLFSDPSQLDDARLRRILPHVRRAAEAGRAEAMTLLGLFYLEGAGGLTADCRQAAEWQARGEEAGIAHARNEQVWTWATCPVAGQRDPGKALALVQHMVAQRDQLTGGELDTIAAAFAANGDFAQAIDFQQQAIAKLGAEQMEKKARTATLKRMRARLAGYRRGRDYVQDYDTFAEIRAGTY</sequence>
<accession>A0A286D812</accession>
<dbReference type="EMBL" id="OCND01000005">
    <property type="protein sequence ID" value="SOD54796.1"/>
    <property type="molecule type" value="Genomic_DNA"/>
</dbReference>
<dbReference type="SMART" id="SM00671">
    <property type="entry name" value="SEL1"/>
    <property type="match status" value="2"/>
</dbReference>